<evidence type="ECO:0000256" key="2">
    <source>
        <dbReference type="ARBA" id="ARBA00022737"/>
    </source>
</evidence>
<gene>
    <name evidence="8" type="ORF">WJX72_005032</name>
</gene>
<reference evidence="8 9" key="1">
    <citation type="journal article" date="2024" name="Nat. Commun.">
        <title>Phylogenomics reveals the evolutionary origins of lichenization in chlorophyte algae.</title>
        <authorList>
            <person name="Puginier C."/>
            <person name="Libourel C."/>
            <person name="Otte J."/>
            <person name="Skaloud P."/>
            <person name="Haon M."/>
            <person name="Grisel S."/>
            <person name="Petersen M."/>
            <person name="Berrin J.G."/>
            <person name="Delaux P.M."/>
            <person name="Dal Grande F."/>
            <person name="Keller J."/>
        </authorList>
    </citation>
    <scope>NUCLEOTIDE SEQUENCE [LARGE SCALE GENOMIC DNA]</scope>
    <source>
        <strain evidence="8 9">SAG 2043</strain>
    </source>
</reference>
<dbReference type="PANTHER" id="PTHR10943">
    <property type="entry name" value="26S PROTEASOME NON-ATPASE REGULATORY SUBUNIT"/>
    <property type="match status" value="1"/>
</dbReference>
<name>A0AAW1R6Q5_9CHLO</name>
<feature type="compositionally biased region" description="Basic and acidic residues" evidence="5">
    <location>
        <begin position="872"/>
        <end position="884"/>
    </location>
</feature>
<dbReference type="InterPro" id="IPR040623">
    <property type="entry name" value="RPN2_C"/>
</dbReference>
<feature type="domain" description="26S proteasome non-ATPase regulatory subunit 1/RPN2 N-terminal" evidence="7">
    <location>
        <begin position="8"/>
        <end position="274"/>
    </location>
</feature>
<dbReference type="FunFam" id="1.25.10.10:FF:000017">
    <property type="entry name" value="26S proteasome non-ATPase regulatory subunit 1"/>
    <property type="match status" value="1"/>
</dbReference>
<feature type="compositionally biased region" description="Basic and acidic residues" evidence="5">
    <location>
        <begin position="908"/>
        <end position="951"/>
    </location>
</feature>
<feature type="compositionally biased region" description="Pro residues" evidence="5">
    <location>
        <begin position="1038"/>
        <end position="1047"/>
    </location>
</feature>
<dbReference type="GO" id="GO:0008540">
    <property type="term" value="C:proteasome regulatory particle, base subcomplex"/>
    <property type="evidence" value="ECO:0007669"/>
    <property type="project" value="UniProtKB-UniRule"/>
</dbReference>
<organism evidence="8 9">
    <name type="scientific">[Myrmecia] bisecta</name>
    <dbReference type="NCBI Taxonomy" id="41462"/>
    <lineage>
        <taxon>Eukaryota</taxon>
        <taxon>Viridiplantae</taxon>
        <taxon>Chlorophyta</taxon>
        <taxon>core chlorophytes</taxon>
        <taxon>Trebouxiophyceae</taxon>
        <taxon>Trebouxiales</taxon>
        <taxon>Trebouxiaceae</taxon>
        <taxon>Myrmecia</taxon>
    </lineage>
</organism>
<dbReference type="InterPro" id="IPR016024">
    <property type="entry name" value="ARM-type_fold"/>
</dbReference>
<feature type="region of interest" description="Disordered" evidence="5">
    <location>
        <begin position="323"/>
        <end position="345"/>
    </location>
</feature>
<dbReference type="Pfam" id="PF18004">
    <property type="entry name" value="RPN2_C"/>
    <property type="match status" value="1"/>
</dbReference>
<keyword evidence="9" id="KW-1185">Reference proteome</keyword>
<comment type="subunit">
    <text evidence="4">Component of the 19S regulatory particle (RP/PA700) base subcomplex of the 26S proteasome. The 26S proteasome is composed of a core protease (CP), known as the 20S proteasome, capped at one or both ends by the 19S regulatory particle (RP/PA700).</text>
</comment>
<dbReference type="InterPro" id="IPR048570">
    <property type="entry name" value="PSMD1_RPN2_N"/>
</dbReference>
<dbReference type="GO" id="GO:0042176">
    <property type="term" value="P:regulation of protein catabolic process"/>
    <property type="evidence" value="ECO:0007669"/>
    <property type="project" value="UniProtKB-UniRule"/>
</dbReference>
<comment type="caution">
    <text evidence="8">The sequence shown here is derived from an EMBL/GenBank/DDBJ whole genome shotgun (WGS) entry which is preliminary data.</text>
</comment>
<dbReference type="PANTHER" id="PTHR10943:SF2">
    <property type="entry name" value="26S PROTEASOME NON-ATPASE REGULATORY SUBUNIT 1"/>
    <property type="match status" value="1"/>
</dbReference>
<dbReference type="Pfam" id="PF21505">
    <property type="entry name" value="RPN2_N"/>
    <property type="match status" value="1"/>
</dbReference>
<dbReference type="InterPro" id="IPR016642">
    <property type="entry name" value="26S_Psome_Rpn2"/>
</dbReference>
<dbReference type="GO" id="GO:0034515">
    <property type="term" value="C:proteasome storage granule"/>
    <property type="evidence" value="ECO:0007669"/>
    <property type="project" value="TreeGrafter"/>
</dbReference>
<dbReference type="InterPro" id="IPR002015">
    <property type="entry name" value="Proteasome/cyclosome_rpt"/>
</dbReference>
<dbReference type="Gene3D" id="1.25.10.10">
    <property type="entry name" value="Leucine-rich Repeat Variant"/>
    <property type="match status" value="1"/>
</dbReference>
<dbReference type="GO" id="GO:0005634">
    <property type="term" value="C:nucleus"/>
    <property type="evidence" value="ECO:0007669"/>
    <property type="project" value="TreeGrafter"/>
</dbReference>
<comment type="function">
    <text evidence="4">Acts as a regulatory subunit of the 26S proteasome which is involved in the ATP-dependent degradation of ubiquitinated proteins.</text>
</comment>
<comment type="similarity">
    <text evidence="1 4">Belongs to the proteasome subunit S1 family.</text>
</comment>
<dbReference type="SUPFAM" id="SSF48371">
    <property type="entry name" value="ARM repeat"/>
    <property type="match status" value="1"/>
</dbReference>
<dbReference type="InterPro" id="IPR011989">
    <property type="entry name" value="ARM-like"/>
</dbReference>
<evidence type="ECO:0000256" key="5">
    <source>
        <dbReference type="SAM" id="MobiDB-lite"/>
    </source>
</evidence>
<dbReference type="Pfam" id="PF13646">
    <property type="entry name" value="HEAT_2"/>
    <property type="match status" value="1"/>
</dbReference>
<keyword evidence="3 4" id="KW-0647">Proteasome</keyword>
<evidence type="ECO:0000259" key="6">
    <source>
        <dbReference type="Pfam" id="PF18004"/>
    </source>
</evidence>
<feature type="compositionally biased region" description="Low complexity" evidence="5">
    <location>
        <begin position="1005"/>
        <end position="1031"/>
    </location>
</feature>
<evidence type="ECO:0000313" key="9">
    <source>
        <dbReference type="Proteomes" id="UP001489004"/>
    </source>
</evidence>
<dbReference type="Proteomes" id="UP001489004">
    <property type="component" value="Unassembled WGS sequence"/>
</dbReference>
<feature type="region of interest" description="Disordered" evidence="5">
    <location>
        <begin position="872"/>
        <end position="979"/>
    </location>
</feature>
<evidence type="ECO:0000313" key="8">
    <source>
        <dbReference type="EMBL" id="KAK9829302.1"/>
    </source>
</evidence>
<dbReference type="GO" id="GO:0043161">
    <property type="term" value="P:proteasome-mediated ubiquitin-dependent protein catabolic process"/>
    <property type="evidence" value="ECO:0007669"/>
    <property type="project" value="TreeGrafter"/>
</dbReference>
<accession>A0AAW1R6Q5</accession>
<sequence length="1047" mass="111848">MAAVAVSSASGLLSLLDEDDDSLRLHALQSLNRVVHEFWFQIASSIASVEAFYEDEEFSHRELAALVASKVFYHLGELDDALTYALGAGSLFDINEQSEYVQTILARCIDQYIELRTKGSEAENKAEIDPRLTAIVERMFDRCYRDGQFEQAVGIALESRRLDKLEQTIKASPDLVQTLTYSLNVCQQLVVNREFRQQVLRLLIRLYESSPKPDWVSISQCLMFLDDAPEVAKILNMLLKGSEEDALLAYQVCFDLCENEMQFFLAKVGEHLASIAPAMPAPAPAAPAADANGAAAAPATTEANGAAGPAAADGAADAAAATANGGASAMETDEPSTAPQPAASPEAVQYAERFAKVKRIISGEAPITLYLEFLYSHNHADLQILKNIKNAVEVRNSVCHSAVIFANAMMHSGTTVDSFLRENLEWLSRATNWAKFSATAGLGVIHRGHLAQGRALMAPYLPRNGASSSPYSEGGALYALGLIHANHGADIRDFLLESLRNTSNEVTQHGACLGLGLAALGTGDEELFEDMKSTLYLDSAVAGEAAGLALGLLCVGSATDKATELLAYAHDTQHEKIIRGLAIGLALIMYGREEGAETLIEQMTRDQDPILRYGGMYVIGLAYRGTANNAAIQKLLHFAVSDVSDDVRRAAVTNLGFVLLNAPDQCPRIVSLLSESFNPHVRYGAAMAVGVCCGGTGMPEALGLLEPLLTDTVDFVRQGALIASALVLMQQPESKVAPFRKQVDKFINDKHEEVMCRMGAIMAAGLLDSGGRNVTAGLRSGSGYFRRTSVVGLAVFTQYWYWYPLAYFVSLAFQPTALIGLNADLKMPAFQVTSDCKASLFAYPPPVSEETSTAVAKVPTAVLSVTSRAREKAKKKEEAAHKNEVQPTTSAADVKPDGAAAMDTDEAQPDKGHEDGSHKPGGDADKDKDGDADKDSDEDKAGEAKKEEAPSHELSNPARVLPKQQRFVQWPKGGRWQPLKQGAAGGIVLLKDTKPGQPVEWVSNAGPASGASAGAAAAAGAPAAAQPAAAAPDEEEPAPPAPFEYVP</sequence>
<dbReference type="PIRSF" id="PIRSF015947">
    <property type="entry name" value="26S_Psome_Rpn2"/>
    <property type="match status" value="1"/>
</dbReference>
<evidence type="ECO:0000256" key="3">
    <source>
        <dbReference type="ARBA" id="ARBA00022942"/>
    </source>
</evidence>
<feature type="region of interest" description="Disordered" evidence="5">
    <location>
        <begin position="999"/>
        <end position="1047"/>
    </location>
</feature>
<dbReference type="GO" id="GO:0030234">
    <property type="term" value="F:enzyme regulator activity"/>
    <property type="evidence" value="ECO:0007669"/>
    <property type="project" value="UniProtKB-UniRule"/>
</dbReference>
<evidence type="ECO:0000256" key="4">
    <source>
        <dbReference type="PIRNR" id="PIRNR015947"/>
    </source>
</evidence>
<dbReference type="EMBL" id="JALJOR010000001">
    <property type="protein sequence ID" value="KAK9829302.1"/>
    <property type="molecule type" value="Genomic_DNA"/>
</dbReference>
<evidence type="ECO:0000259" key="7">
    <source>
        <dbReference type="Pfam" id="PF21505"/>
    </source>
</evidence>
<protein>
    <recommendedName>
        <fullName evidence="4">26S proteasome non-ATPase regulatory subunit 1 homolog</fullName>
    </recommendedName>
</protein>
<evidence type="ECO:0000256" key="1">
    <source>
        <dbReference type="ARBA" id="ARBA00006308"/>
    </source>
</evidence>
<dbReference type="AlphaFoldDB" id="A0AAW1R6Q5"/>
<keyword evidence="2" id="KW-0677">Repeat</keyword>
<feature type="domain" description="26S proteasome regulatory subunit RPN2 C-terminal" evidence="6">
    <location>
        <begin position="816"/>
        <end position="1002"/>
    </location>
</feature>
<dbReference type="Pfam" id="PF01851">
    <property type="entry name" value="PC_rep"/>
    <property type="match status" value="2"/>
</dbReference>
<proteinExistence type="inferred from homology"/>